<feature type="chain" id="PRO_5015584936" evidence="1">
    <location>
        <begin position="24"/>
        <end position="178"/>
    </location>
</feature>
<dbReference type="InterPro" id="IPR021557">
    <property type="entry name" value="DUF3016"/>
</dbReference>
<protein>
    <submittedName>
        <fullName evidence="2">DUF3016 domain-containing protein</fullName>
    </submittedName>
</protein>
<gene>
    <name evidence="2" type="ORF">C6Y40_00155</name>
</gene>
<dbReference type="AlphaFoldDB" id="A0A2S9VGH4"/>
<evidence type="ECO:0000313" key="2">
    <source>
        <dbReference type="EMBL" id="PRO75550.1"/>
    </source>
</evidence>
<keyword evidence="3" id="KW-1185">Reference proteome</keyword>
<comment type="caution">
    <text evidence="2">The sequence shown here is derived from an EMBL/GenBank/DDBJ whole genome shotgun (WGS) entry which is preliminary data.</text>
</comment>
<evidence type="ECO:0000256" key="1">
    <source>
        <dbReference type="SAM" id="SignalP"/>
    </source>
</evidence>
<dbReference type="RefSeq" id="WP_105932767.1">
    <property type="nucleotide sequence ID" value="NZ_PVNP01000003.1"/>
</dbReference>
<organism evidence="2 3">
    <name type="scientific">Alteromonas alba</name>
    <dbReference type="NCBI Taxonomy" id="2079529"/>
    <lineage>
        <taxon>Bacteria</taxon>
        <taxon>Pseudomonadati</taxon>
        <taxon>Pseudomonadota</taxon>
        <taxon>Gammaproteobacteria</taxon>
        <taxon>Alteromonadales</taxon>
        <taxon>Alteromonadaceae</taxon>
        <taxon>Alteromonas/Salinimonas group</taxon>
        <taxon>Alteromonas</taxon>
    </lineage>
</organism>
<reference evidence="3" key="1">
    <citation type="journal article" date="2020" name="Int. J. Syst. Evol. Microbiol.">
        <title>Alteromonas alba sp. nov., a marine bacterium isolated from the seawater of the West Pacific Ocean.</title>
        <authorList>
            <person name="Sun C."/>
            <person name="Wu Y.-H."/>
            <person name="Xamxidin M."/>
            <person name="Cheng H."/>
            <person name="Xu X.-W."/>
        </authorList>
    </citation>
    <scope>NUCLEOTIDE SEQUENCE [LARGE SCALE GENOMIC DNA]</scope>
    <source>
        <strain evidence="3">190</strain>
    </source>
</reference>
<proteinExistence type="predicted"/>
<feature type="signal peptide" evidence="1">
    <location>
        <begin position="1"/>
        <end position="23"/>
    </location>
</feature>
<dbReference type="Pfam" id="PF11454">
    <property type="entry name" value="DUF3016"/>
    <property type="match status" value="1"/>
</dbReference>
<name>A0A2S9VGH4_9ALTE</name>
<dbReference type="OrthoDB" id="195620at2"/>
<dbReference type="EMBL" id="PVNP01000003">
    <property type="protein sequence ID" value="PRO75550.1"/>
    <property type="molecule type" value="Genomic_DNA"/>
</dbReference>
<evidence type="ECO:0000313" key="3">
    <source>
        <dbReference type="Proteomes" id="UP000238949"/>
    </source>
</evidence>
<keyword evidence="1" id="KW-0732">Signal</keyword>
<sequence>MRNIKASWLLVPALMVFSGATLAQKSTAEAAETKVEITWQDPKSYTDVRPSNESRKSFRNRVFKSLDEYFNKLAEALPEGQTLEVTVTDLDLAGEVWPTMRAGAFDIRIIDTVYIPRMEFSYQLKEGDKVVKSADVKIKEMAFMNRISRARSSDQFRYEKDMIKRWFDDEFEDTIAKN</sequence>
<dbReference type="Proteomes" id="UP000238949">
    <property type="component" value="Unassembled WGS sequence"/>
</dbReference>
<accession>A0A2S9VGH4</accession>